<sequence>MLYIKLGFVIGVCLLLTVLQSLVQPWITHAQRAAANPAMSRPQPDEILPEMDPLEVEGDIVMMGSETLFPLTETLYEHFVEAGYADTIRLMKIGTSAGFQLFCEQGTADVVIATRRINIPERLACLQRDRHIVELRLGTDALVVVVNPDNDLVRKASLAQLEAIFTAEKWSDVNADWPEEKIIRFVPDPNSVAFRYFTIRIFGTLPSPLLHAPNTTLSSDHEELTTGLSVNQYAVGFLDYAHYQQQALLLKALSVDGVEPDEQSVKTRQYPLLRPLFISSSPTIIRSKPQVRAFLTSSVNHVSDVIGEVGLFAVSQDIMDETKQHLKRAAYPSLTLKTP</sequence>
<dbReference type="PANTHER" id="PTHR30570:SF1">
    <property type="entry name" value="PHOSPHATE-BINDING PROTEIN PSTS"/>
    <property type="match status" value="1"/>
</dbReference>
<evidence type="ECO:0000256" key="1">
    <source>
        <dbReference type="ARBA" id="ARBA00022729"/>
    </source>
</evidence>
<dbReference type="InterPro" id="IPR050811">
    <property type="entry name" value="Phosphate_ABC_transporter"/>
</dbReference>
<feature type="domain" description="PBP" evidence="2">
    <location>
        <begin position="58"/>
        <end position="282"/>
    </location>
</feature>
<dbReference type="HOGENOM" id="CLU_026228_1_1_7"/>
<protein>
    <recommendedName>
        <fullName evidence="2">PBP domain-containing protein</fullName>
    </recommendedName>
</protein>
<dbReference type="InterPro" id="IPR024370">
    <property type="entry name" value="PBP_domain"/>
</dbReference>
<gene>
    <name evidence="3" type="ORF">ETSY2_23775</name>
</gene>
<evidence type="ECO:0000259" key="2">
    <source>
        <dbReference type="Pfam" id="PF12849"/>
    </source>
</evidence>
<proteinExistence type="predicted"/>
<evidence type="ECO:0000313" key="3">
    <source>
        <dbReference type="EMBL" id="ETX05300.1"/>
    </source>
</evidence>
<comment type="caution">
    <text evidence="3">The sequence shown here is derived from an EMBL/GenBank/DDBJ whole genome shotgun (WGS) entry which is preliminary data.</text>
</comment>
<reference evidence="3 4" key="1">
    <citation type="journal article" date="2014" name="Nature">
        <title>An environmental bacterial taxon with a large and distinct metabolic repertoire.</title>
        <authorList>
            <person name="Wilson M.C."/>
            <person name="Mori T."/>
            <person name="Ruckert C."/>
            <person name="Uria A.R."/>
            <person name="Helf M.J."/>
            <person name="Takada K."/>
            <person name="Gernert C."/>
            <person name="Steffens U.A."/>
            <person name="Heycke N."/>
            <person name="Schmitt S."/>
            <person name="Rinke C."/>
            <person name="Helfrich E.J."/>
            <person name="Brachmann A.O."/>
            <person name="Gurgui C."/>
            <person name="Wakimoto T."/>
            <person name="Kracht M."/>
            <person name="Crusemann M."/>
            <person name="Hentschel U."/>
            <person name="Abe I."/>
            <person name="Matsunaga S."/>
            <person name="Kalinowski J."/>
            <person name="Takeyama H."/>
            <person name="Piel J."/>
        </authorList>
    </citation>
    <scope>NUCLEOTIDE SEQUENCE [LARGE SCALE GENOMIC DNA]</scope>
    <source>
        <strain evidence="4">TSY2</strain>
    </source>
</reference>
<dbReference type="AlphaFoldDB" id="W4M538"/>
<dbReference type="EMBL" id="AZHX01000987">
    <property type="protein sequence ID" value="ETX05300.1"/>
    <property type="molecule type" value="Genomic_DNA"/>
</dbReference>
<organism evidence="3 4">
    <name type="scientific">Candidatus Entotheonella gemina</name>
    <dbReference type="NCBI Taxonomy" id="1429439"/>
    <lineage>
        <taxon>Bacteria</taxon>
        <taxon>Pseudomonadati</taxon>
        <taxon>Nitrospinota/Tectimicrobiota group</taxon>
        <taxon>Candidatus Tectimicrobiota</taxon>
        <taxon>Candidatus Entotheonellia</taxon>
        <taxon>Candidatus Entotheonellales</taxon>
        <taxon>Candidatus Entotheonellaceae</taxon>
        <taxon>Candidatus Entotheonella</taxon>
    </lineage>
</organism>
<dbReference type="PANTHER" id="PTHR30570">
    <property type="entry name" value="PERIPLASMIC PHOSPHATE BINDING COMPONENT OF PHOSPHATE ABC TRANSPORTER"/>
    <property type="match status" value="1"/>
</dbReference>
<accession>W4M538</accession>
<dbReference type="Proteomes" id="UP000019140">
    <property type="component" value="Unassembled WGS sequence"/>
</dbReference>
<keyword evidence="4" id="KW-1185">Reference proteome</keyword>
<keyword evidence="1" id="KW-0732">Signal</keyword>
<dbReference type="SUPFAM" id="SSF53850">
    <property type="entry name" value="Periplasmic binding protein-like II"/>
    <property type="match status" value="1"/>
</dbReference>
<name>W4M538_9BACT</name>
<dbReference type="Pfam" id="PF12849">
    <property type="entry name" value="PBP_like_2"/>
    <property type="match status" value="1"/>
</dbReference>
<dbReference type="Gene3D" id="3.40.190.10">
    <property type="entry name" value="Periplasmic binding protein-like II"/>
    <property type="match status" value="2"/>
</dbReference>
<evidence type="ECO:0000313" key="4">
    <source>
        <dbReference type="Proteomes" id="UP000019140"/>
    </source>
</evidence>